<dbReference type="PANTHER" id="PTHR33266:SF1">
    <property type="entry name" value="F-BOX DOMAIN-CONTAINING PROTEIN"/>
    <property type="match status" value="1"/>
</dbReference>
<sequence length="904" mass="102361">MSVIPMEIDDDDVAHNLGIHPSTLLVIKAPFSAICTIVRKAQPLGYDPSSIEDDQRSAMGQGLNICFNAVASVVEEINLDPDSLHTRFWNRMFKDGKRRKRLVKDTQLLAMVYANKDWLAVVAEAYPVTSPVIREGTFIPAEGIHNQLRKAFDCDYKGSTASNLCRTLEEHYKTKYDPKFDYGRIIAITNSSATGKSRAVHELSKSIPLVSICFRADDEPTSGWPPRDIPAVRFFSDGLPGDFRGEEMAAVFYAAFLTVVTQSLKGKVAPVDPVELMSEWALPSDWYQFVSASNSRHAHFEKLFDVRKQILHDTYSRIKDIRSSNASSAESLFIWYRQLYLDVVHDRRKALAEELRRLGYETFIIAFDEANYLNHVTGFRASPIVAQSSIQLPECRMSVIALQHIIKSGDEYDAELDGFTFWHFLIDTSSIIFDLAPQGKPAPSYRLSNELYRPLAVWPFISFDDMISDKPPLQHPGDAHLLANLKYYGRPYWATLPTELLPAEAQRKLFRSWDVQQLQDTEQDIFAAFSQRILLELAHNNEASTHLALEAVKSRMRLLIDVVNDVAITRAPSEPMLAIAAAQQMNANVAAYDEAVKTLLNKLVLEGTVVDTGLMGELSYRLLLTIARDFATLPRDVDSPLVDEFVRVTHGPGDKLTKAVRPVTLWNLLTTLVGERLGLGCQTDQVQSSTFDDLKKWASHVWLNFTHFKQVDEHISCITTEELAELWSRTAAVQCSFKQPVMDGFMVGYYCEGEDKLATEDFRHENLIIIPLQIKARVKISLSPNANTLVCPFIRLPNGHTYKPLHLAIFMDLVTEASFRSGGQAKLTKEKAVSGTGRKKYEWAGHSPIPEHEAERFCLNIRGHGSEQYPIIARYESAFQKFLKRSLRLDGLRDFRQQWEMKFR</sequence>
<proteinExistence type="predicted"/>
<evidence type="ECO:0000313" key="2">
    <source>
        <dbReference type="Proteomes" id="UP001497453"/>
    </source>
</evidence>
<organism evidence="1 2">
    <name type="scientific">Somion occarium</name>
    <dbReference type="NCBI Taxonomy" id="3059160"/>
    <lineage>
        <taxon>Eukaryota</taxon>
        <taxon>Fungi</taxon>
        <taxon>Dikarya</taxon>
        <taxon>Basidiomycota</taxon>
        <taxon>Agaricomycotina</taxon>
        <taxon>Agaricomycetes</taxon>
        <taxon>Polyporales</taxon>
        <taxon>Cerrenaceae</taxon>
        <taxon>Somion</taxon>
    </lineage>
</organism>
<accession>A0ABP1DG97</accession>
<evidence type="ECO:0000313" key="1">
    <source>
        <dbReference type="EMBL" id="CAL1706863.1"/>
    </source>
</evidence>
<reference evidence="2" key="1">
    <citation type="submission" date="2024-04" db="EMBL/GenBank/DDBJ databases">
        <authorList>
            <person name="Shaw F."/>
            <person name="Minotto A."/>
        </authorList>
    </citation>
    <scope>NUCLEOTIDE SEQUENCE [LARGE SCALE GENOMIC DNA]</scope>
</reference>
<keyword evidence="2" id="KW-1185">Reference proteome</keyword>
<dbReference type="EMBL" id="OZ037947">
    <property type="protein sequence ID" value="CAL1706863.1"/>
    <property type="molecule type" value="Genomic_DNA"/>
</dbReference>
<gene>
    <name evidence="1" type="ORF">GFSPODELE1_LOCUS6081</name>
</gene>
<name>A0ABP1DG97_9APHY</name>
<protein>
    <submittedName>
        <fullName evidence="1">Uncharacterized protein</fullName>
    </submittedName>
</protein>
<dbReference type="PANTHER" id="PTHR33266">
    <property type="entry name" value="CHROMOSOME 15, WHOLE GENOME SHOTGUN SEQUENCE"/>
    <property type="match status" value="1"/>
</dbReference>
<dbReference type="Proteomes" id="UP001497453">
    <property type="component" value="Chromosome 4"/>
</dbReference>